<feature type="compositionally biased region" description="Polar residues" evidence="7">
    <location>
        <begin position="1141"/>
        <end position="1155"/>
    </location>
</feature>
<keyword evidence="4" id="KW-0206">Cytoskeleton</keyword>
<dbReference type="InterPro" id="IPR001752">
    <property type="entry name" value="Kinesin_motor_dom"/>
</dbReference>
<feature type="compositionally biased region" description="Polar residues" evidence="7">
    <location>
        <begin position="1100"/>
        <end position="1127"/>
    </location>
</feature>
<dbReference type="PROSITE" id="PS50067">
    <property type="entry name" value="KINESIN_MOTOR_2"/>
    <property type="match status" value="1"/>
</dbReference>
<evidence type="ECO:0000256" key="6">
    <source>
        <dbReference type="SAM" id="Coils"/>
    </source>
</evidence>
<feature type="compositionally biased region" description="Low complexity" evidence="7">
    <location>
        <begin position="241"/>
        <end position="257"/>
    </location>
</feature>
<dbReference type="SMART" id="SM00129">
    <property type="entry name" value="KISc"/>
    <property type="match status" value="1"/>
</dbReference>
<evidence type="ECO:0000256" key="5">
    <source>
        <dbReference type="PROSITE-ProRule" id="PRU00283"/>
    </source>
</evidence>
<sequence>MNKLSAGRYSLMFGQDLQKPSKRTQSIISANQDNSHRGSGPQATTYESTSKTRGQKRAQFGEKNNHTKAIYRSGEQSKGNALKENIDNGMSKVNFRGGRPFGQISVKTRSDQAGGKTGIGSWSKSDSNGERRVALGGRQLTTRPIKQKLLQQSNTRVNFVKELIREEATARSVDCGPPPNRTQLGSVDIDAEGIRGSVRSDGPVVDKSGHLTINLYIQPDLNEKSPGQRPSLADSKLNVPTESNTEESTSLSVSLGSDRVGTGTPLESFGSTVSQQTSKISRGQDYMLLASKADGGLAVGSRASIGFSSPRRAAVGIDEKDRCHALDDGTPHDLPLPATNNSDHVSSPTDHLATRQRVGVKINGDLNEVSEGRDKRRGECSPDVISVGLNNPSMNTAMANGHQYKFYPGPDHRTQFEQRLDRQIQQEIQYGTDPEQRIMDSRFTAGRATPEHLLDISAKHYLSKKNRLNSRESLLSQPSQLDNTRNMKSVHTNTGMVQYILRNRNKRDDSSLSSISGANVDHDNHFNRNQSGTRMRHTKIVRESDTQTDLKGDDVSDFEELLPPTQEVAIQTRKPPKSEAIEEKETVPVQEPISQNVEIGIQVSEEPKSASTQTEEIPKTVSTSTDDLYTSITNKSPPKSPELPQYKSQSMYKDIRAIIDDENEQDNSGIKPNSGLYGEKLDRYETFKTNDSDTGSLLDDLENEIYVLYLLTESGAAIGPLKLEIDDATFCGPDQDLAEGSTGLRNRATGANSVNEHSSRSHSMLTLNLNSEMQDPDEENLYITKHGKLTFVDLAGSEKTKTDIVTSQEHLVESNNINRSLLVLGNCISALGDSRKRNGHIPYRDSKLTKLLADSLGGNGVTLMIACVSPSSYNSAETMNTLRYANRAKKIKTKPVIKMDPRERLIVTLKREIKVLRQENHYLRQQLDFPVKPRGQLQKENDQRFMQMLKEYKKDGNISDHGLYEMLQEYMIENETLRSENTDLHTVKDQARREQQTLARENERLLKKLELLEKERMLVNTPISIYSVGSTISRRSSGIDSQYDSRQPQGTPPNWPNHYNKDTPRSHKKTPPSYLQHPQKPPHRLSEPVNKNNPGYLDSPRNNGYTSRYNQQNSYRENQQSTGQQPNVPIPHQGAAYPEPKQSTNRPSNTHNTSYAKGGPKQAYSQEAPVIQPRKNKGAPVAPNSQPQNQSVPNKNNYEYNAEEDGGESVEQMNDRLRQELLDLEGEIKQQTRMSSTQQPPSPTKARRAIVPAHGNTHR</sequence>
<feature type="region of interest" description="Disordered" evidence="7">
    <location>
        <begin position="15"/>
        <end position="64"/>
    </location>
</feature>
<dbReference type="AlphaFoldDB" id="A0AAD9KBJ2"/>
<dbReference type="InterPro" id="IPR019821">
    <property type="entry name" value="Kinesin_motor_CS"/>
</dbReference>
<dbReference type="Proteomes" id="UP001208570">
    <property type="component" value="Unassembled WGS sequence"/>
</dbReference>
<protein>
    <recommendedName>
        <fullName evidence="8">Kinesin motor domain-containing protein</fullName>
    </recommendedName>
</protein>
<organism evidence="9 10">
    <name type="scientific">Paralvinella palmiformis</name>
    <dbReference type="NCBI Taxonomy" id="53620"/>
    <lineage>
        <taxon>Eukaryota</taxon>
        <taxon>Metazoa</taxon>
        <taxon>Spiralia</taxon>
        <taxon>Lophotrochozoa</taxon>
        <taxon>Annelida</taxon>
        <taxon>Polychaeta</taxon>
        <taxon>Sedentaria</taxon>
        <taxon>Canalipalpata</taxon>
        <taxon>Terebellida</taxon>
        <taxon>Terebelliformia</taxon>
        <taxon>Alvinellidae</taxon>
        <taxon>Paralvinella</taxon>
    </lineage>
</organism>
<evidence type="ECO:0000256" key="4">
    <source>
        <dbReference type="ARBA" id="ARBA00023212"/>
    </source>
</evidence>
<dbReference type="PANTHER" id="PTHR47969">
    <property type="entry name" value="CHROMOSOME-ASSOCIATED KINESIN KIF4A-RELATED"/>
    <property type="match status" value="1"/>
</dbReference>
<feature type="region of interest" description="Disordered" evidence="7">
    <location>
        <begin position="109"/>
        <end position="130"/>
    </location>
</feature>
<dbReference type="SUPFAM" id="SSF52540">
    <property type="entry name" value="P-loop containing nucleoside triphosphate hydrolases"/>
    <property type="match status" value="1"/>
</dbReference>
<keyword evidence="4" id="KW-0963">Cytoplasm</keyword>
<dbReference type="Gene3D" id="3.40.850.10">
    <property type="entry name" value="Kinesin motor domain"/>
    <property type="match status" value="1"/>
</dbReference>
<comment type="similarity">
    <text evidence="5">Belongs to the TRAFAC class myosin-kinesin ATPase superfamily. Kinesin family.</text>
</comment>
<feature type="region of interest" description="Disordered" evidence="7">
    <location>
        <begin position="505"/>
        <end position="552"/>
    </location>
</feature>
<feature type="region of interest" description="Disordered" evidence="7">
    <location>
        <begin position="1035"/>
        <end position="1259"/>
    </location>
</feature>
<comment type="caution">
    <text evidence="9">The sequence shown here is derived from an EMBL/GenBank/DDBJ whole genome shotgun (WGS) entry which is preliminary data.</text>
</comment>
<feature type="compositionally biased region" description="Polar residues" evidence="7">
    <location>
        <begin position="1183"/>
        <end position="1199"/>
    </location>
</feature>
<dbReference type="GO" id="GO:0005524">
    <property type="term" value="F:ATP binding"/>
    <property type="evidence" value="ECO:0007669"/>
    <property type="project" value="UniProtKB-KW"/>
</dbReference>
<dbReference type="EMBL" id="JAODUP010000015">
    <property type="protein sequence ID" value="KAK2168633.1"/>
    <property type="molecule type" value="Genomic_DNA"/>
</dbReference>
<feature type="region of interest" description="Disordered" evidence="7">
    <location>
        <begin position="605"/>
        <end position="646"/>
    </location>
</feature>
<name>A0AAD9KBJ2_9ANNE</name>
<dbReference type="PANTHER" id="PTHR47969:SF33">
    <property type="entry name" value="KINESIN-LIKE PROTEIN"/>
    <property type="match status" value="1"/>
</dbReference>
<proteinExistence type="inferred from homology"/>
<keyword evidence="2" id="KW-0547">Nucleotide-binding</keyword>
<dbReference type="InterPro" id="IPR027417">
    <property type="entry name" value="P-loop_NTPase"/>
</dbReference>
<evidence type="ECO:0000256" key="3">
    <source>
        <dbReference type="ARBA" id="ARBA00022840"/>
    </source>
</evidence>
<dbReference type="GO" id="GO:0003777">
    <property type="term" value="F:microtubule motor activity"/>
    <property type="evidence" value="ECO:0007669"/>
    <property type="project" value="InterPro"/>
</dbReference>
<feature type="compositionally biased region" description="Polar residues" evidence="7">
    <location>
        <begin position="41"/>
        <end position="52"/>
    </location>
</feature>
<dbReference type="PRINTS" id="PR00380">
    <property type="entry name" value="KINESINHEAVY"/>
</dbReference>
<dbReference type="GO" id="GO:0007052">
    <property type="term" value="P:mitotic spindle organization"/>
    <property type="evidence" value="ECO:0007669"/>
    <property type="project" value="TreeGrafter"/>
</dbReference>
<dbReference type="GO" id="GO:0051231">
    <property type="term" value="P:spindle elongation"/>
    <property type="evidence" value="ECO:0007669"/>
    <property type="project" value="TreeGrafter"/>
</dbReference>
<evidence type="ECO:0000313" key="9">
    <source>
        <dbReference type="EMBL" id="KAK2168633.1"/>
    </source>
</evidence>
<feature type="domain" description="Kinesin motor" evidence="8">
    <location>
        <begin position="741"/>
        <end position="891"/>
    </location>
</feature>
<feature type="region of interest" description="Disordered" evidence="7">
    <location>
        <begin position="220"/>
        <end position="276"/>
    </location>
</feature>
<evidence type="ECO:0000256" key="7">
    <source>
        <dbReference type="SAM" id="MobiDB-lite"/>
    </source>
</evidence>
<dbReference type="Pfam" id="PF00225">
    <property type="entry name" value="Kinesin"/>
    <property type="match status" value="1"/>
</dbReference>
<dbReference type="PROSITE" id="PS00411">
    <property type="entry name" value="KINESIN_MOTOR_1"/>
    <property type="match status" value="1"/>
</dbReference>
<keyword evidence="6" id="KW-0175">Coiled coil</keyword>
<dbReference type="GO" id="GO:0007018">
    <property type="term" value="P:microtubule-based movement"/>
    <property type="evidence" value="ECO:0007669"/>
    <property type="project" value="InterPro"/>
</dbReference>
<feature type="compositionally biased region" description="Polar residues" evidence="7">
    <location>
        <begin position="1035"/>
        <end position="1049"/>
    </location>
</feature>
<feature type="region of interest" description="Disordered" evidence="7">
    <location>
        <begin position="740"/>
        <end position="761"/>
    </location>
</feature>
<feature type="compositionally biased region" description="Basic and acidic residues" evidence="7">
    <location>
        <begin position="540"/>
        <end position="552"/>
    </location>
</feature>
<evidence type="ECO:0000313" key="10">
    <source>
        <dbReference type="Proteomes" id="UP001208570"/>
    </source>
</evidence>
<comment type="subcellular location">
    <subcellularLocation>
        <location evidence="1">Cytoplasm</location>
        <location evidence="1">Cytoskeleton</location>
    </subcellularLocation>
</comment>
<gene>
    <name evidence="9" type="ORF">LSH36_15g04039</name>
</gene>
<keyword evidence="10" id="KW-1185">Reference proteome</keyword>
<feature type="compositionally biased region" description="Polar residues" evidence="7">
    <location>
        <begin position="609"/>
        <end position="637"/>
    </location>
</feature>
<dbReference type="InterPro" id="IPR027640">
    <property type="entry name" value="Kinesin-like_fam"/>
</dbReference>
<accession>A0AAD9KBJ2</accession>
<feature type="coiled-coil region" evidence="6">
    <location>
        <begin position="984"/>
        <end position="1015"/>
    </location>
</feature>
<keyword evidence="3" id="KW-0067">ATP-binding</keyword>
<evidence type="ECO:0000256" key="2">
    <source>
        <dbReference type="ARBA" id="ARBA00022741"/>
    </source>
</evidence>
<evidence type="ECO:0000259" key="8">
    <source>
        <dbReference type="PROSITE" id="PS50067"/>
    </source>
</evidence>
<dbReference type="GO" id="GO:0008017">
    <property type="term" value="F:microtubule binding"/>
    <property type="evidence" value="ECO:0007669"/>
    <property type="project" value="InterPro"/>
</dbReference>
<feature type="compositionally biased region" description="Polar residues" evidence="7">
    <location>
        <begin position="471"/>
        <end position="492"/>
    </location>
</feature>
<reference evidence="9" key="1">
    <citation type="journal article" date="2023" name="Mol. Biol. Evol.">
        <title>Third-Generation Sequencing Reveals the Adaptive Role of the Epigenome in Three Deep-Sea Polychaetes.</title>
        <authorList>
            <person name="Perez M."/>
            <person name="Aroh O."/>
            <person name="Sun Y."/>
            <person name="Lan Y."/>
            <person name="Juniper S.K."/>
            <person name="Young C.R."/>
            <person name="Angers B."/>
            <person name="Qian P.Y."/>
        </authorList>
    </citation>
    <scope>NUCLEOTIDE SEQUENCE</scope>
    <source>
        <strain evidence="9">P08H-3</strain>
    </source>
</reference>
<feature type="compositionally biased region" description="Basic and acidic residues" evidence="7">
    <location>
        <begin position="1213"/>
        <end position="1230"/>
    </location>
</feature>
<feature type="compositionally biased region" description="Polar residues" evidence="7">
    <location>
        <begin position="23"/>
        <end position="33"/>
    </location>
</feature>
<comment type="caution">
    <text evidence="5">Lacks conserved residue(s) required for the propagation of feature annotation.</text>
</comment>
<feature type="region of interest" description="Disordered" evidence="7">
    <location>
        <begin position="470"/>
        <end position="492"/>
    </location>
</feature>
<dbReference type="GO" id="GO:0005875">
    <property type="term" value="C:microtubule associated complex"/>
    <property type="evidence" value="ECO:0007669"/>
    <property type="project" value="TreeGrafter"/>
</dbReference>
<evidence type="ECO:0000256" key="1">
    <source>
        <dbReference type="ARBA" id="ARBA00004245"/>
    </source>
</evidence>
<dbReference type="InterPro" id="IPR036961">
    <property type="entry name" value="Kinesin_motor_dom_sf"/>
</dbReference>
<feature type="compositionally biased region" description="Polar residues" evidence="7">
    <location>
        <begin position="749"/>
        <end position="761"/>
    </location>
</feature>